<sequence length="159" mass="17835">MLLQNILNRNDKSEHIPYLENVVRIIITWSEMGDSNSRHLAPKPMSEPSGSPVAPSLALSGTPSVPLWNSFALFVSGTTFVFWDLCGMKFCILKVLPTGFAPRQRVILPLTATQKLRRINKEISAMTKRQQADLDDSQPAERRWLFDVLPFGSNTCSFA</sequence>
<protein>
    <submittedName>
        <fullName evidence="1">Uncharacterized protein</fullName>
    </submittedName>
</protein>
<accession>A0A923MN04</accession>
<name>A0A923MN04_9FIRM</name>
<dbReference type="EMBL" id="JACOQI010000022">
    <property type="protein sequence ID" value="MBC5771827.1"/>
    <property type="molecule type" value="Genomic_DNA"/>
</dbReference>
<gene>
    <name evidence="1" type="ORF">H8Z83_16140</name>
</gene>
<evidence type="ECO:0000313" key="2">
    <source>
        <dbReference type="Proteomes" id="UP000620327"/>
    </source>
</evidence>
<dbReference type="RefSeq" id="WP_187016012.1">
    <property type="nucleotide sequence ID" value="NZ_JACOQI010000022.1"/>
</dbReference>
<dbReference type="AlphaFoldDB" id="A0A923MN04"/>
<dbReference type="Proteomes" id="UP000620327">
    <property type="component" value="Unassembled WGS sequence"/>
</dbReference>
<reference evidence="1" key="1">
    <citation type="submission" date="2020-08" db="EMBL/GenBank/DDBJ databases">
        <title>Genome public.</title>
        <authorList>
            <person name="Liu C."/>
            <person name="Sun Q."/>
        </authorList>
    </citation>
    <scope>NUCLEOTIDE SEQUENCE</scope>
    <source>
        <strain evidence="1">BX15</strain>
    </source>
</reference>
<comment type="caution">
    <text evidence="1">The sequence shown here is derived from an EMBL/GenBank/DDBJ whole genome shotgun (WGS) entry which is preliminary data.</text>
</comment>
<proteinExistence type="predicted"/>
<organism evidence="1 2">
    <name type="scientific">Dysosmobacter segnis</name>
    <dbReference type="NCBI Taxonomy" id="2763042"/>
    <lineage>
        <taxon>Bacteria</taxon>
        <taxon>Bacillati</taxon>
        <taxon>Bacillota</taxon>
        <taxon>Clostridia</taxon>
        <taxon>Eubacteriales</taxon>
        <taxon>Oscillospiraceae</taxon>
        <taxon>Dysosmobacter</taxon>
    </lineage>
</organism>
<keyword evidence="2" id="KW-1185">Reference proteome</keyword>
<evidence type="ECO:0000313" key="1">
    <source>
        <dbReference type="EMBL" id="MBC5771827.1"/>
    </source>
</evidence>